<dbReference type="Gene3D" id="2.40.160.50">
    <property type="entry name" value="membrane protein fhac: a member of the omp85/tpsb transporter family"/>
    <property type="match status" value="1"/>
</dbReference>
<dbReference type="AlphaFoldDB" id="A0A7C3QUB5"/>
<dbReference type="GO" id="GO:0019867">
    <property type="term" value="C:outer membrane"/>
    <property type="evidence" value="ECO:0007669"/>
    <property type="project" value="InterPro"/>
</dbReference>
<evidence type="ECO:0000256" key="3">
    <source>
        <dbReference type="SAM" id="SignalP"/>
    </source>
</evidence>
<organism evidence="5">
    <name type="scientific">Leptospirillum ferriphilum</name>
    <dbReference type="NCBI Taxonomy" id="178606"/>
    <lineage>
        <taxon>Bacteria</taxon>
        <taxon>Pseudomonadati</taxon>
        <taxon>Nitrospirota</taxon>
        <taxon>Nitrospiria</taxon>
        <taxon>Nitrospirales</taxon>
        <taxon>Nitrospiraceae</taxon>
        <taxon>Leptospirillum</taxon>
    </lineage>
</organism>
<evidence type="ECO:0000259" key="4">
    <source>
        <dbReference type="Pfam" id="PF01103"/>
    </source>
</evidence>
<feature type="signal peptide" evidence="3">
    <location>
        <begin position="1"/>
        <end position="29"/>
    </location>
</feature>
<proteinExistence type="predicted"/>
<protein>
    <recommendedName>
        <fullName evidence="4">Bacterial surface antigen (D15) domain-containing protein</fullName>
    </recommendedName>
</protein>
<dbReference type="EMBL" id="DTMM01000135">
    <property type="protein sequence ID" value="HFT93595.1"/>
    <property type="molecule type" value="Genomic_DNA"/>
</dbReference>
<accession>A0A7C3QUB5</accession>
<comment type="subcellular location">
    <subcellularLocation>
        <location evidence="1">Membrane</location>
    </subcellularLocation>
</comment>
<dbReference type="InterPro" id="IPR000184">
    <property type="entry name" value="Bac_surfAg_D15"/>
</dbReference>
<keyword evidence="3" id="KW-0732">Signal</keyword>
<reference evidence="5" key="1">
    <citation type="journal article" date="2020" name="mSystems">
        <title>Genome- and Community-Level Interaction Insights into Carbon Utilization and Element Cycling Functions of Hydrothermarchaeota in Hydrothermal Sediment.</title>
        <authorList>
            <person name="Zhou Z."/>
            <person name="Liu Y."/>
            <person name="Xu W."/>
            <person name="Pan J."/>
            <person name="Luo Z.H."/>
            <person name="Li M."/>
        </authorList>
    </citation>
    <scope>NUCLEOTIDE SEQUENCE [LARGE SCALE GENOMIC DNA]</scope>
    <source>
        <strain evidence="5">SpSt-902</strain>
    </source>
</reference>
<evidence type="ECO:0000313" key="5">
    <source>
        <dbReference type="EMBL" id="HFT93595.1"/>
    </source>
</evidence>
<feature type="chain" id="PRO_5028107405" description="Bacterial surface antigen (D15) domain-containing protein" evidence="3">
    <location>
        <begin position="30"/>
        <end position="447"/>
    </location>
</feature>
<evidence type="ECO:0000256" key="1">
    <source>
        <dbReference type="ARBA" id="ARBA00004370"/>
    </source>
</evidence>
<evidence type="ECO:0000256" key="2">
    <source>
        <dbReference type="ARBA" id="ARBA00023136"/>
    </source>
</evidence>
<sequence>MNAARSCPGTVWRMILVIFCVFCPSAGYAQGGPPPPAPIVPGNPSTSQNFPTLPIGVPPPFAYSTPTENTVVIPVPAIGDSYNSGPTFGTLVPILYAKPSGRITSILAPSVMYNPYMGTEIGVRYYRFYKGNLRRWHAMAIQSNSIMNFYEVHYRDLAADNGRYILDVRAKEFKNPMARFYGLGPTSLFSDQSNFTLAETSAHITGGINAFNGKVRMWLMERYRIYGAASPGQYPGLPYSAALFPDVNGFSQGAVIYTHRADITYDTRDNHLIPTEGTYARGFAELDQNLTPGQNNVFDRFNVEYKTWIPYGEDDQNVIAIRGMLNLMNGPNIPFFAQSMLGGAFTLEGYGTGRFYGYDASLFNLEDRIKVFDLDLLGVKSEWQVAPFVGVGEVFQTEAQALNPGDYAVNPGIGFRALVNPDVVGRLDLGYSTEAGVVTFVGIGFPF</sequence>
<keyword evidence="2" id="KW-0472">Membrane</keyword>
<comment type="caution">
    <text evidence="5">The sequence shown here is derived from an EMBL/GenBank/DDBJ whole genome shotgun (WGS) entry which is preliminary data.</text>
</comment>
<dbReference type="Pfam" id="PF01103">
    <property type="entry name" value="Omp85"/>
    <property type="match status" value="1"/>
</dbReference>
<feature type="domain" description="Bacterial surface antigen (D15)" evidence="4">
    <location>
        <begin position="261"/>
        <end position="401"/>
    </location>
</feature>
<name>A0A7C3QUB5_9BACT</name>
<gene>
    <name evidence="5" type="ORF">ENX03_06620</name>
</gene>